<comment type="subcellular location">
    <subcellularLocation>
        <location evidence="1 9">Cytoplasm</location>
    </subcellularLocation>
</comment>
<keyword evidence="4 9" id="KW-0819">tRNA processing</keyword>
<dbReference type="GO" id="GO:0000049">
    <property type="term" value="F:tRNA binding"/>
    <property type="evidence" value="ECO:0007669"/>
    <property type="project" value="TreeGrafter"/>
</dbReference>
<evidence type="ECO:0000256" key="8">
    <source>
        <dbReference type="ARBA" id="ARBA00048366"/>
    </source>
</evidence>
<sequence length="187" mass="20090">MNENELKVALSHLRQGGVIGYATEAVFGLGCDPDNSQAVQRLLNIKHRPIEKGLVLVAADMSQLLPYLDLTQLPKGRLTDILATWPGPNTWIIPAKSAVPTWLKGQFSSLAVRVSAHPQVHDLCLAFGKPLVSSSANITGQPPARSAELLTQQLGCELDYILPGHTQGLANPSLIRDACTFAVVRPA</sequence>
<dbReference type="HAMAP" id="MF_01852">
    <property type="entry name" value="TsaC"/>
    <property type="match status" value="1"/>
</dbReference>
<reference evidence="12" key="1">
    <citation type="submission" date="2017-05" db="EMBL/GenBank/DDBJ databases">
        <authorList>
            <person name="Sung H."/>
        </authorList>
    </citation>
    <scope>NUCLEOTIDE SEQUENCE [LARGE SCALE GENOMIC DNA]</scope>
    <source>
        <strain evidence="12">AMac2203</strain>
    </source>
</reference>
<dbReference type="KEGG" id="ocm:CBP12_11875"/>
<evidence type="ECO:0000313" key="11">
    <source>
        <dbReference type="EMBL" id="ART80767.1"/>
    </source>
</evidence>
<dbReference type="EMBL" id="CP021376">
    <property type="protein sequence ID" value="ART80767.1"/>
    <property type="molecule type" value="Genomic_DNA"/>
</dbReference>
<dbReference type="Gene3D" id="3.90.870.10">
    <property type="entry name" value="DHBP synthase"/>
    <property type="match status" value="1"/>
</dbReference>
<dbReference type="PROSITE" id="PS51163">
    <property type="entry name" value="YRDC"/>
    <property type="match status" value="1"/>
</dbReference>
<comment type="similarity">
    <text evidence="9">Belongs to the SUA5 family. TsaC subfamily.</text>
</comment>
<dbReference type="PANTHER" id="PTHR17490:SF18">
    <property type="entry name" value="THREONYLCARBAMOYL-AMP SYNTHASE"/>
    <property type="match status" value="1"/>
</dbReference>
<keyword evidence="7 9" id="KW-0067">ATP-binding</keyword>
<evidence type="ECO:0000256" key="5">
    <source>
        <dbReference type="ARBA" id="ARBA00022695"/>
    </source>
</evidence>
<dbReference type="RefSeq" id="WP_086964686.1">
    <property type="nucleotide sequence ID" value="NZ_CP021376.1"/>
</dbReference>
<dbReference type="GO" id="GO:0061710">
    <property type="term" value="F:L-threonylcarbamoyladenylate synthase"/>
    <property type="evidence" value="ECO:0007669"/>
    <property type="project" value="UniProtKB-EC"/>
</dbReference>
<dbReference type="AlphaFoldDB" id="A0A1Y0D0V4"/>
<dbReference type="GO" id="GO:0005737">
    <property type="term" value="C:cytoplasm"/>
    <property type="evidence" value="ECO:0007669"/>
    <property type="project" value="UniProtKB-SubCell"/>
</dbReference>
<gene>
    <name evidence="9" type="primary">tsaC</name>
    <name evidence="11" type="ORF">CBP12_11875</name>
</gene>
<evidence type="ECO:0000256" key="1">
    <source>
        <dbReference type="ARBA" id="ARBA00004496"/>
    </source>
</evidence>
<evidence type="ECO:0000313" key="12">
    <source>
        <dbReference type="Proteomes" id="UP000243793"/>
    </source>
</evidence>
<dbReference type="PANTHER" id="PTHR17490">
    <property type="entry name" value="SUA5"/>
    <property type="match status" value="1"/>
</dbReference>
<dbReference type="EC" id="2.7.7.87" evidence="9"/>
<keyword evidence="12" id="KW-1185">Reference proteome</keyword>
<dbReference type="InterPro" id="IPR023535">
    <property type="entry name" value="TC-AMP_synthase"/>
</dbReference>
<dbReference type="GO" id="GO:0006450">
    <property type="term" value="P:regulation of translational fidelity"/>
    <property type="evidence" value="ECO:0007669"/>
    <property type="project" value="TreeGrafter"/>
</dbReference>
<dbReference type="FunFam" id="3.90.870.10:FF:000004">
    <property type="entry name" value="Threonylcarbamoyl-AMP synthase"/>
    <property type="match status" value="1"/>
</dbReference>
<keyword evidence="3 9" id="KW-0808">Transferase</keyword>
<dbReference type="SUPFAM" id="SSF55821">
    <property type="entry name" value="YrdC/RibB"/>
    <property type="match status" value="1"/>
</dbReference>
<dbReference type="GO" id="GO:0003725">
    <property type="term" value="F:double-stranded RNA binding"/>
    <property type="evidence" value="ECO:0007669"/>
    <property type="project" value="InterPro"/>
</dbReference>
<evidence type="ECO:0000256" key="7">
    <source>
        <dbReference type="ARBA" id="ARBA00022840"/>
    </source>
</evidence>
<evidence type="ECO:0000256" key="2">
    <source>
        <dbReference type="ARBA" id="ARBA00022490"/>
    </source>
</evidence>
<evidence type="ECO:0000256" key="6">
    <source>
        <dbReference type="ARBA" id="ARBA00022741"/>
    </source>
</evidence>
<comment type="catalytic activity">
    <reaction evidence="8 9">
        <text>L-threonine + hydrogencarbonate + ATP = L-threonylcarbamoyladenylate + diphosphate + H2O</text>
        <dbReference type="Rhea" id="RHEA:36407"/>
        <dbReference type="ChEBI" id="CHEBI:15377"/>
        <dbReference type="ChEBI" id="CHEBI:17544"/>
        <dbReference type="ChEBI" id="CHEBI:30616"/>
        <dbReference type="ChEBI" id="CHEBI:33019"/>
        <dbReference type="ChEBI" id="CHEBI:57926"/>
        <dbReference type="ChEBI" id="CHEBI:73682"/>
        <dbReference type="EC" id="2.7.7.87"/>
    </reaction>
</comment>
<dbReference type="GO" id="GO:0005524">
    <property type="term" value="F:ATP binding"/>
    <property type="evidence" value="ECO:0007669"/>
    <property type="project" value="UniProtKB-UniRule"/>
</dbReference>
<comment type="function">
    <text evidence="9">Required for the formation of a threonylcarbamoyl group on adenosine at position 37 (t(6)A37) in tRNAs that read codons beginning with adenine. Catalyzes the conversion of L-threonine, HCO(3)(-)/CO(2) and ATP to give threonylcarbamoyl-AMP (TC-AMP) as the acyladenylate intermediate, with the release of diphosphate.</text>
</comment>
<keyword evidence="2 9" id="KW-0963">Cytoplasm</keyword>
<evidence type="ECO:0000256" key="4">
    <source>
        <dbReference type="ARBA" id="ARBA00022694"/>
    </source>
</evidence>
<evidence type="ECO:0000256" key="9">
    <source>
        <dbReference type="HAMAP-Rule" id="MF_01852"/>
    </source>
</evidence>
<organism evidence="11 12">
    <name type="scientific">Oceanisphaera avium</name>
    <dbReference type="NCBI Taxonomy" id="1903694"/>
    <lineage>
        <taxon>Bacteria</taxon>
        <taxon>Pseudomonadati</taxon>
        <taxon>Pseudomonadota</taxon>
        <taxon>Gammaproteobacteria</taxon>
        <taxon>Aeromonadales</taxon>
        <taxon>Aeromonadaceae</taxon>
        <taxon>Oceanisphaera</taxon>
    </lineage>
</organism>
<keyword evidence="6 9" id="KW-0547">Nucleotide-binding</keyword>
<dbReference type="Pfam" id="PF01300">
    <property type="entry name" value="Sua5_yciO_yrdC"/>
    <property type="match status" value="1"/>
</dbReference>
<dbReference type="OrthoDB" id="9814580at2"/>
<dbReference type="GO" id="GO:0002949">
    <property type="term" value="P:tRNA threonylcarbamoyladenosine modification"/>
    <property type="evidence" value="ECO:0007669"/>
    <property type="project" value="UniProtKB-UniRule"/>
</dbReference>
<dbReference type="Proteomes" id="UP000243793">
    <property type="component" value="Chromosome"/>
</dbReference>
<name>A0A1Y0D0V4_9GAMM</name>
<dbReference type="InterPro" id="IPR006070">
    <property type="entry name" value="Sua5-like_dom"/>
</dbReference>
<evidence type="ECO:0000259" key="10">
    <source>
        <dbReference type="PROSITE" id="PS51163"/>
    </source>
</evidence>
<accession>A0A1Y0D0V4</accession>
<evidence type="ECO:0000256" key="3">
    <source>
        <dbReference type="ARBA" id="ARBA00022679"/>
    </source>
</evidence>
<dbReference type="InterPro" id="IPR017945">
    <property type="entry name" value="DHBP_synth_RibB-like_a/b_dom"/>
</dbReference>
<keyword evidence="5 9" id="KW-0548">Nucleotidyltransferase</keyword>
<feature type="domain" description="YrdC-like" evidence="10">
    <location>
        <begin position="3"/>
        <end position="187"/>
    </location>
</feature>
<dbReference type="InterPro" id="IPR050156">
    <property type="entry name" value="TC-AMP_synthase_SUA5"/>
</dbReference>
<protein>
    <recommendedName>
        <fullName evidence="9">Threonylcarbamoyl-AMP synthase</fullName>
        <shortName evidence="9">TC-AMP synthase</shortName>
        <ecNumber evidence="9">2.7.7.87</ecNumber>
    </recommendedName>
    <alternativeName>
        <fullName evidence="9">L-threonylcarbamoyladenylate synthase</fullName>
    </alternativeName>
    <alternativeName>
        <fullName evidence="9">t(6)A37 threonylcarbamoyladenosine biosynthesis protein TsaC</fullName>
    </alternativeName>
    <alternativeName>
        <fullName evidence="9">tRNA threonylcarbamoyladenosine biosynthesis protein TsaC</fullName>
    </alternativeName>
</protein>
<proteinExistence type="inferred from homology"/>